<reference evidence="3 4" key="1">
    <citation type="submission" date="2016-07" db="EMBL/GenBank/DDBJ databases">
        <title>Pervasive Adenine N6-methylation of Active Genes in Fungi.</title>
        <authorList>
            <consortium name="DOE Joint Genome Institute"/>
            <person name="Mondo S.J."/>
            <person name="Dannebaum R.O."/>
            <person name="Kuo R.C."/>
            <person name="Labutti K."/>
            <person name="Haridas S."/>
            <person name="Kuo A."/>
            <person name="Salamov A."/>
            <person name="Ahrendt S.R."/>
            <person name="Lipzen A."/>
            <person name="Sullivan W."/>
            <person name="Andreopoulos W.B."/>
            <person name="Clum A."/>
            <person name="Lindquist E."/>
            <person name="Daum C."/>
            <person name="Ramamoorthy G.K."/>
            <person name="Gryganskyi A."/>
            <person name="Culley D."/>
            <person name="Magnuson J.K."/>
            <person name="James T.Y."/>
            <person name="O'Malley M.A."/>
            <person name="Stajich J.E."/>
            <person name="Spatafora J.W."/>
            <person name="Visel A."/>
            <person name="Grigoriev I.V."/>
        </authorList>
    </citation>
    <scope>NUCLEOTIDE SEQUENCE [LARGE SCALE GENOMIC DNA]</scope>
    <source>
        <strain evidence="3 4">NRRL 3116</strain>
    </source>
</reference>
<gene>
    <name evidence="3" type="ORF">BCR41DRAFT_388391</name>
</gene>
<keyword evidence="2" id="KW-0472">Membrane</keyword>
<dbReference type="RefSeq" id="XP_021878656.1">
    <property type="nucleotide sequence ID" value="XM_022027998.1"/>
</dbReference>
<feature type="transmembrane region" description="Helical" evidence="2">
    <location>
        <begin position="520"/>
        <end position="543"/>
    </location>
</feature>
<evidence type="ECO:0000256" key="2">
    <source>
        <dbReference type="SAM" id="Phobius"/>
    </source>
</evidence>
<evidence type="ECO:0000313" key="4">
    <source>
        <dbReference type="Proteomes" id="UP000193648"/>
    </source>
</evidence>
<keyword evidence="2" id="KW-0812">Transmembrane</keyword>
<dbReference type="Proteomes" id="UP000193648">
    <property type="component" value="Unassembled WGS sequence"/>
</dbReference>
<evidence type="ECO:0000256" key="1">
    <source>
        <dbReference type="SAM" id="MobiDB-lite"/>
    </source>
</evidence>
<feature type="region of interest" description="Disordered" evidence="1">
    <location>
        <begin position="1"/>
        <end position="29"/>
    </location>
</feature>
<dbReference type="InParanoid" id="A0A1Y2GEX7"/>
<feature type="transmembrane region" description="Helical" evidence="2">
    <location>
        <begin position="332"/>
        <end position="356"/>
    </location>
</feature>
<feature type="transmembrane region" description="Helical" evidence="2">
    <location>
        <begin position="462"/>
        <end position="481"/>
    </location>
</feature>
<dbReference type="GeneID" id="33569841"/>
<feature type="compositionally biased region" description="Polar residues" evidence="1">
    <location>
        <begin position="57"/>
        <end position="81"/>
    </location>
</feature>
<dbReference type="AlphaFoldDB" id="A0A1Y2GEX7"/>
<dbReference type="EMBL" id="MCFF01000035">
    <property type="protein sequence ID" value="ORZ09029.1"/>
    <property type="molecule type" value="Genomic_DNA"/>
</dbReference>
<keyword evidence="4" id="KW-1185">Reference proteome</keyword>
<evidence type="ECO:0000313" key="3">
    <source>
        <dbReference type="EMBL" id="ORZ09029.1"/>
    </source>
</evidence>
<dbReference type="OrthoDB" id="2377933at2759"/>
<feature type="transmembrane region" description="Helical" evidence="2">
    <location>
        <begin position="487"/>
        <end position="508"/>
    </location>
</feature>
<feature type="transmembrane region" description="Helical" evidence="2">
    <location>
        <begin position="171"/>
        <end position="191"/>
    </location>
</feature>
<proteinExistence type="predicted"/>
<feature type="compositionally biased region" description="Polar residues" evidence="1">
    <location>
        <begin position="8"/>
        <end position="23"/>
    </location>
</feature>
<feature type="region of interest" description="Disordered" evidence="1">
    <location>
        <begin position="43"/>
        <end position="123"/>
    </location>
</feature>
<sequence>MDKHLSKHSNPNYQPVPTLSSGPFNGENALLQHTKSSSIEGLSSMSHYTPVHDTSNHHSGQYSSIEQYPNEPTYTHQRQYLNNSNNNGSGNGNNVIIDNLDITPPQGRNQYRPEEDGDPTTLPVLVDEEAPRDISNSSSHLNNRYPCVDDFNDPSLSSSSSLYLTPPGKALTLQLLTTLSTIIFTVLPVVVKSGKATQWGQFYSWKDACRLIEPFVSGLFHTWFFYNSDLMRTTRGYHQSMSLSWQQQHCVSNKQHDIPMTTRRRFSANSAAVAAENHHARANANNNGNGNGNSNSNIGSFAQSQLEPGIAANSNSNNKRSFKNSSKFKTTLSLIFTFFLILYATGGAIHTAAALFKNVVAFFLQEHSRGIGLSTHPLTQGDGQLSMELAQKLKDGYLLMQDVWEHKASHYMYAIGALGMSWCEMIAYSEQVLPRGVNLARVGHLTKRNQGPNVSVKSSKRLVFLWILAGVLYGGIVAGVACQYPKGLYVGIVYVILLLLVVCGYILTRPTRGLFSLGRHYILQTYVIGGVVAAVVIIIYMAVNDFDMLTSNDRSYLGSITRP</sequence>
<organism evidence="3 4">
    <name type="scientific">Lobosporangium transversale</name>
    <dbReference type="NCBI Taxonomy" id="64571"/>
    <lineage>
        <taxon>Eukaryota</taxon>
        <taxon>Fungi</taxon>
        <taxon>Fungi incertae sedis</taxon>
        <taxon>Mucoromycota</taxon>
        <taxon>Mortierellomycotina</taxon>
        <taxon>Mortierellomycetes</taxon>
        <taxon>Mortierellales</taxon>
        <taxon>Mortierellaceae</taxon>
        <taxon>Lobosporangium</taxon>
    </lineage>
</organism>
<feature type="compositionally biased region" description="Low complexity" evidence="1">
    <location>
        <begin position="82"/>
        <end position="94"/>
    </location>
</feature>
<comment type="caution">
    <text evidence="3">The sequence shown here is derived from an EMBL/GenBank/DDBJ whole genome shotgun (WGS) entry which is preliminary data.</text>
</comment>
<name>A0A1Y2GEX7_9FUNG</name>
<keyword evidence="2" id="KW-1133">Transmembrane helix</keyword>
<protein>
    <submittedName>
        <fullName evidence="3">Uncharacterized protein</fullName>
    </submittedName>
</protein>
<accession>A0A1Y2GEX7</accession>